<comment type="caution">
    <text evidence="1">The sequence shown here is derived from an EMBL/GenBank/DDBJ whole genome shotgun (WGS) entry which is preliminary data.</text>
</comment>
<keyword evidence="2" id="KW-1185">Reference proteome</keyword>
<dbReference type="Gramene" id="OE9A050280T1">
    <property type="protein sequence ID" value="OE9A050280C1"/>
    <property type="gene ID" value="OE9A050280"/>
</dbReference>
<sequence>MLKRTSPPRCTVGATVCLVPLKYPSERCAGGTPDCISLELELEPPGDVRDEAPRWNRELDAEVVPTAEERKRKARQLLSLPCQTAIPKQSSAVAPEAGLGQQRKVPFSEAEGLTAPHPYICLHDEALLHPWTYVAYSANGLLRLSPQKPTDGSSYGR</sequence>
<reference evidence="1 2" key="1">
    <citation type="submission" date="2019-12" db="EMBL/GenBank/DDBJ databases">
        <authorList>
            <person name="Alioto T."/>
            <person name="Alioto T."/>
            <person name="Gomez Garrido J."/>
        </authorList>
    </citation>
    <scope>NUCLEOTIDE SEQUENCE [LARGE SCALE GENOMIC DNA]</scope>
</reference>
<name>A0A8S0UFB1_OLEEU</name>
<organism evidence="1 2">
    <name type="scientific">Olea europaea subsp. europaea</name>
    <dbReference type="NCBI Taxonomy" id="158383"/>
    <lineage>
        <taxon>Eukaryota</taxon>
        <taxon>Viridiplantae</taxon>
        <taxon>Streptophyta</taxon>
        <taxon>Embryophyta</taxon>
        <taxon>Tracheophyta</taxon>
        <taxon>Spermatophyta</taxon>
        <taxon>Magnoliopsida</taxon>
        <taxon>eudicotyledons</taxon>
        <taxon>Gunneridae</taxon>
        <taxon>Pentapetalae</taxon>
        <taxon>asterids</taxon>
        <taxon>lamiids</taxon>
        <taxon>Lamiales</taxon>
        <taxon>Oleaceae</taxon>
        <taxon>Oleeae</taxon>
        <taxon>Olea</taxon>
    </lineage>
</organism>
<accession>A0A8S0UFB1</accession>
<evidence type="ECO:0000313" key="1">
    <source>
        <dbReference type="EMBL" id="CAA3018420.1"/>
    </source>
</evidence>
<evidence type="ECO:0000313" key="2">
    <source>
        <dbReference type="Proteomes" id="UP000594638"/>
    </source>
</evidence>
<protein>
    <submittedName>
        <fullName evidence="1">Uncharacterized protein</fullName>
    </submittedName>
</protein>
<gene>
    <name evidence="1" type="ORF">OLEA9_A050280</name>
</gene>
<dbReference type="EMBL" id="CACTIH010007834">
    <property type="protein sequence ID" value="CAA3018420.1"/>
    <property type="molecule type" value="Genomic_DNA"/>
</dbReference>
<proteinExistence type="predicted"/>
<dbReference type="AlphaFoldDB" id="A0A8S0UFB1"/>
<dbReference type="Proteomes" id="UP000594638">
    <property type="component" value="Unassembled WGS sequence"/>
</dbReference>